<feature type="domain" description="Translocation and assembly module TamB C-terminal" evidence="5">
    <location>
        <begin position="903"/>
        <end position="1226"/>
    </location>
</feature>
<reference evidence="6 7" key="1">
    <citation type="submission" date="2023-12" db="EMBL/GenBank/DDBJ databases">
        <title>Denitrificimonas halotolerans sp. nov.,a novel species isolated from landfill leachate.</title>
        <authorList>
            <person name="Wang S."/>
        </authorList>
    </citation>
    <scope>NUCLEOTIDE SEQUENCE [LARGE SCALE GENOMIC DNA]</scope>
    <source>
        <strain evidence="6 7">JX-1</strain>
    </source>
</reference>
<dbReference type="PANTHER" id="PTHR36985:SF1">
    <property type="entry name" value="TRANSLOCATION AND ASSEMBLY MODULE SUBUNIT TAMB"/>
    <property type="match status" value="1"/>
</dbReference>
<keyword evidence="7" id="KW-1185">Reference proteome</keyword>
<keyword evidence="2" id="KW-0812">Transmembrane</keyword>
<dbReference type="PANTHER" id="PTHR36985">
    <property type="entry name" value="TRANSLOCATION AND ASSEMBLY MODULE SUBUNIT TAMB"/>
    <property type="match status" value="1"/>
</dbReference>
<comment type="caution">
    <text evidence="6">The sequence shown here is derived from an EMBL/GenBank/DDBJ whole genome shotgun (WGS) entry which is preliminary data.</text>
</comment>
<evidence type="ECO:0000313" key="7">
    <source>
        <dbReference type="Proteomes" id="UP001294570"/>
    </source>
</evidence>
<evidence type="ECO:0000313" key="6">
    <source>
        <dbReference type="EMBL" id="MDY7218609.1"/>
    </source>
</evidence>
<dbReference type="InterPro" id="IPR007452">
    <property type="entry name" value="TamB_C"/>
</dbReference>
<organism evidence="6 7">
    <name type="scientific">Denitrificimonas halotolerans</name>
    <dbReference type="NCBI Taxonomy" id="3098930"/>
    <lineage>
        <taxon>Bacteria</taxon>
        <taxon>Pseudomonadati</taxon>
        <taxon>Pseudomonadota</taxon>
        <taxon>Gammaproteobacteria</taxon>
        <taxon>Pseudomonadales</taxon>
        <taxon>Pseudomonadaceae</taxon>
        <taxon>Denitrificimonas</taxon>
    </lineage>
</organism>
<evidence type="ECO:0000259" key="5">
    <source>
        <dbReference type="Pfam" id="PF04357"/>
    </source>
</evidence>
<comment type="subcellular location">
    <subcellularLocation>
        <location evidence="1">Membrane</location>
        <topology evidence="1">Single-pass membrane protein</topology>
    </subcellularLocation>
</comment>
<proteinExistence type="predicted"/>
<protein>
    <submittedName>
        <fullName evidence="6">Translocation/assembly module TamB domain-containing protein</fullName>
    </submittedName>
</protein>
<evidence type="ECO:0000256" key="2">
    <source>
        <dbReference type="ARBA" id="ARBA00022692"/>
    </source>
</evidence>
<keyword evidence="3" id="KW-1133">Transmembrane helix</keyword>
<evidence type="ECO:0000256" key="3">
    <source>
        <dbReference type="ARBA" id="ARBA00022989"/>
    </source>
</evidence>
<sequence>MKRISIGIVLSVLILTIVLLGLSSALLATQGGSRWVLKQVPGLTVQGWRGALLSQWHAEELLWENDDMRVQINQAHMSLSPSCLLRSTLCLDALTAARIELQLPESMPTNEPAQGIELPDLQLPLSIEVGEVRVDEFSLNGESLVSHAELRASWVEEGIYISEFALQYQEYKVNVTGSIMPSLGWPVDLQVNAYVPVPDAPALDVVAQLTGSLQNLNLVAATQGYAAAQLKGQVQALDVNVPAQISIKLADFKATPDLPDTLTVADLALELQGDLQKGYHVDGLGVLSSTADKMELSLTALVQTTEARLQSLRLSANEKAFVAVQGVAHWKNELTADVQLQWQDFPWHQLLQQEEVPVQLQRLTGQVSYATGQYQGQIDGDLLGPAGPFTLLTSFFGNEQKIELSEFLLEAGQGRLLGTATVGFAQGLEWLADVQASQLDPAYWLAELSGELAGHIQTQGVMSDGLLQMSVQTDLEGTLRSSPALFQMDLQGEQKPQQTPVWQLNNADVRLGDNRIYAVARVDDALAGDVRIELPRLVQLWPGLAGQANGHIRLSGHLADPLAEVQLQAEGVAYDGQRVGQFELLAELLSQQRAELSLDAKHIWSGETEIGALHIDGRGRLDKHQGQLTLAGPLLNTEIKLAGGLHKGNWLGQLNKLLLSSHEQDWALDKKTAIEYRDNGELMVAAHCFKHNGASLCAGKQRLLPQAQIDYRLLNFPLAAFQAFLPEEAQLDGQINGVFQVKLRDKGPIGVIRLDAGQGELRVKHEEVWETFAWKTLQLNSDLGDRAISSKLQLTGVESGHLEVLANIDPRSEQKKLQGHFDINNVDLSALRPFVSQVETIKGQLEGRGMLAGTLLKPLVTGFVQISEAQLSGGDLPVPFQQLQLRADIKGEHLQLNGGWKSGDKGVGSIAGVVRWADQLLVDIDVKGDQLPLHVEPYADIKMAPDLHISLKDERLFISGKVAVPEGLITIPQLPEQAVHVSADARVLGQGEPTSALQVGMDIDLDVGTDRLRFTGFGLEADLRGQLQVGDNLAGRGLLELLNGRYRAYGQRLELRRARLLFAGPLSYPFLDIEAVRVTGDVTAGLRLTGPAMQPQSEIFSNPAMSQEQALSWLLLGRPLHGGDDDGNLMAQAALALGLMGTAPITSKIAEAFGVQDFSLESEGSGVTSSVVATGRLSERMSLRYGVGVFEPASTLALRYELSKRMYLEAASGLANSLDIFYKRNY</sequence>
<dbReference type="Pfam" id="PF04357">
    <property type="entry name" value="TamB"/>
    <property type="match status" value="1"/>
</dbReference>
<accession>A0ABU5GP20</accession>
<dbReference type="RefSeq" id="WP_321552708.1">
    <property type="nucleotide sequence ID" value="NZ_JAXIVU010000003.1"/>
</dbReference>
<gene>
    <name evidence="6" type="ORF">TOI97_03315</name>
</gene>
<dbReference type="EMBL" id="JAXIVU010000003">
    <property type="protein sequence ID" value="MDY7218609.1"/>
    <property type="molecule type" value="Genomic_DNA"/>
</dbReference>
<dbReference type="Proteomes" id="UP001294570">
    <property type="component" value="Unassembled WGS sequence"/>
</dbReference>
<evidence type="ECO:0000256" key="1">
    <source>
        <dbReference type="ARBA" id="ARBA00004167"/>
    </source>
</evidence>
<evidence type="ECO:0000256" key="4">
    <source>
        <dbReference type="ARBA" id="ARBA00023136"/>
    </source>
</evidence>
<name>A0ABU5GP20_9GAMM</name>
<keyword evidence="4" id="KW-0472">Membrane</keyword>